<sequence length="206" mass="22304">MNRTHNDRSNGNYCGSVRVMGRREELLDAAIELVGTRGMHGLTHRTLDAAAGLPAGSASNHFRTRAALLDAVVERFAARERANWEELALRTAPTTPQELARALAEFAKESTGPHRTLTMARYAILAEAGTHPPLRPQLTATGARVNAWATAWFRLAGSTDPDRDAPIIMNHWTGLVLHQLAMPDPAFEPYPQIAALVTAVLASGAL</sequence>
<comment type="caution">
    <text evidence="6">The sequence shown here is derived from an EMBL/GenBank/DDBJ whole genome shotgun (WGS) entry which is preliminary data.</text>
</comment>
<proteinExistence type="predicted"/>
<accession>A0ABP8DQH9</accession>
<dbReference type="InterPro" id="IPR001647">
    <property type="entry name" value="HTH_TetR"/>
</dbReference>
<keyword evidence="2 4" id="KW-0238">DNA-binding</keyword>
<evidence type="ECO:0000256" key="2">
    <source>
        <dbReference type="ARBA" id="ARBA00023125"/>
    </source>
</evidence>
<dbReference type="InterPro" id="IPR036271">
    <property type="entry name" value="Tet_transcr_reg_TetR-rel_C_sf"/>
</dbReference>
<dbReference type="PANTHER" id="PTHR47506:SF6">
    <property type="entry name" value="HTH-TYPE TRANSCRIPTIONAL REPRESSOR NEMR"/>
    <property type="match status" value="1"/>
</dbReference>
<keyword evidence="1" id="KW-0805">Transcription regulation</keyword>
<dbReference type="Proteomes" id="UP001500620">
    <property type="component" value="Unassembled WGS sequence"/>
</dbReference>
<name>A0ABP8DQH9_9ACTN</name>
<feature type="DNA-binding region" description="H-T-H motif" evidence="4">
    <location>
        <begin position="43"/>
        <end position="62"/>
    </location>
</feature>
<dbReference type="SUPFAM" id="SSF48498">
    <property type="entry name" value="Tetracyclin repressor-like, C-terminal domain"/>
    <property type="match status" value="1"/>
</dbReference>
<keyword evidence="7" id="KW-1185">Reference proteome</keyword>
<reference evidence="7" key="1">
    <citation type="journal article" date="2019" name="Int. J. Syst. Evol. Microbiol.">
        <title>The Global Catalogue of Microorganisms (GCM) 10K type strain sequencing project: providing services to taxonomists for standard genome sequencing and annotation.</title>
        <authorList>
            <consortium name="The Broad Institute Genomics Platform"/>
            <consortium name="The Broad Institute Genome Sequencing Center for Infectious Disease"/>
            <person name="Wu L."/>
            <person name="Ma J."/>
        </authorList>
    </citation>
    <scope>NUCLEOTIDE SEQUENCE [LARGE SCALE GENOMIC DNA]</scope>
    <source>
        <strain evidence="7">JCM 17441</strain>
    </source>
</reference>
<dbReference type="Pfam" id="PF17940">
    <property type="entry name" value="TetR_C_31"/>
    <property type="match status" value="1"/>
</dbReference>
<dbReference type="SUPFAM" id="SSF46689">
    <property type="entry name" value="Homeodomain-like"/>
    <property type="match status" value="1"/>
</dbReference>
<dbReference type="Gene3D" id="1.10.357.10">
    <property type="entry name" value="Tetracycline Repressor, domain 2"/>
    <property type="match status" value="1"/>
</dbReference>
<dbReference type="PROSITE" id="PS50977">
    <property type="entry name" value="HTH_TETR_2"/>
    <property type="match status" value="1"/>
</dbReference>
<feature type="domain" description="HTH tetR-type" evidence="5">
    <location>
        <begin position="20"/>
        <end position="80"/>
    </location>
</feature>
<evidence type="ECO:0000313" key="6">
    <source>
        <dbReference type="EMBL" id="GAA4261735.1"/>
    </source>
</evidence>
<dbReference type="Pfam" id="PF00440">
    <property type="entry name" value="TetR_N"/>
    <property type="match status" value="1"/>
</dbReference>
<dbReference type="InterPro" id="IPR009057">
    <property type="entry name" value="Homeodomain-like_sf"/>
</dbReference>
<evidence type="ECO:0000259" key="5">
    <source>
        <dbReference type="PROSITE" id="PS50977"/>
    </source>
</evidence>
<protein>
    <submittedName>
        <fullName evidence="6">TetR family transcriptional regulator</fullName>
    </submittedName>
</protein>
<dbReference type="EMBL" id="BAABAT010000047">
    <property type="protein sequence ID" value="GAA4261735.1"/>
    <property type="molecule type" value="Genomic_DNA"/>
</dbReference>
<gene>
    <name evidence="6" type="ORF">GCM10022255_095560</name>
</gene>
<evidence type="ECO:0000256" key="4">
    <source>
        <dbReference type="PROSITE-ProRule" id="PRU00335"/>
    </source>
</evidence>
<evidence type="ECO:0000256" key="1">
    <source>
        <dbReference type="ARBA" id="ARBA00023015"/>
    </source>
</evidence>
<evidence type="ECO:0000256" key="3">
    <source>
        <dbReference type="ARBA" id="ARBA00023163"/>
    </source>
</evidence>
<evidence type="ECO:0000313" key="7">
    <source>
        <dbReference type="Proteomes" id="UP001500620"/>
    </source>
</evidence>
<organism evidence="6 7">
    <name type="scientific">Dactylosporangium darangshiense</name>
    <dbReference type="NCBI Taxonomy" id="579108"/>
    <lineage>
        <taxon>Bacteria</taxon>
        <taxon>Bacillati</taxon>
        <taxon>Actinomycetota</taxon>
        <taxon>Actinomycetes</taxon>
        <taxon>Micromonosporales</taxon>
        <taxon>Micromonosporaceae</taxon>
        <taxon>Dactylosporangium</taxon>
    </lineage>
</organism>
<keyword evidence="3" id="KW-0804">Transcription</keyword>
<dbReference type="InterPro" id="IPR041583">
    <property type="entry name" value="TetR_C_31"/>
</dbReference>
<dbReference type="PANTHER" id="PTHR47506">
    <property type="entry name" value="TRANSCRIPTIONAL REGULATORY PROTEIN"/>
    <property type="match status" value="1"/>
</dbReference>